<gene>
    <name evidence="1" type="ORF">FX983_00189</name>
</gene>
<dbReference type="EMBL" id="JAAAXX010000001">
    <property type="protein sequence ID" value="KAF2392240.1"/>
    <property type="molecule type" value="Genomic_DNA"/>
</dbReference>
<dbReference type="CDD" id="cd00085">
    <property type="entry name" value="HNHc"/>
    <property type="match status" value="1"/>
</dbReference>
<evidence type="ECO:0000313" key="1">
    <source>
        <dbReference type="EMBL" id="KAF2392240.1"/>
    </source>
</evidence>
<protein>
    <recommendedName>
        <fullName evidence="3">HNH endonuclease</fullName>
    </recommendedName>
</protein>
<accession>A0A6L5BVB4</accession>
<evidence type="ECO:0008006" key="3">
    <source>
        <dbReference type="Google" id="ProtNLM"/>
    </source>
</evidence>
<organism evidence="1 2">
    <name type="scientific">Pseudomonas frederiksbergensis</name>
    <dbReference type="NCBI Taxonomy" id="104087"/>
    <lineage>
        <taxon>Bacteria</taxon>
        <taxon>Pseudomonadati</taxon>
        <taxon>Pseudomonadota</taxon>
        <taxon>Gammaproteobacteria</taxon>
        <taxon>Pseudomonadales</taxon>
        <taxon>Pseudomonadaceae</taxon>
        <taxon>Pseudomonas</taxon>
    </lineage>
</organism>
<sequence length="285" mass="32422">MRRLTLPEYTSMQSYSLCLTSVLDLDLKERLNGVSGFIEGVSNTYVDQARLGNVYSIPPLKHPKGEDPIVVADVRKSELIKLYGYHMVDRQPGRGLYDVILVSANEQCPFCGGIGRPKSLDHYLPKANYPQYAVLPQNLVPCCRDCNTEKSNALAATEDEQSIHPYFDDDKFFLEQWVFAKVNLTYPCSLEYFSQPPNEWGDVEKNRASNHFRDFNIGSRYSVQAADELSALVDLRRGYLSDISADEFSRYLASVSNSVSYFSNHWKRVMYQALAEDRNFYGAAL</sequence>
<reference evidence="1 2" key="1">
    <citation type="submission" date="2019-12" db="EMBL/GenBank/DDBJ databases">
        <title>Endophytic bacteria associated with Panax ginseng seedlings.</title>
        <authorList>
            <person name="Park J.M."/>
            <person name="Shin R."/>
            <person name="Jo S.H."/>
        </authorList>
    </citation>
    <scope>NUCLEOTIDE SEQUENCE [LARGE SCALE GENOMIC DNA]</scope>
    <source>
        <strain evidence="1 2">PgKB32</strain>
    </source>
</reference>
<dbReference type="AlphaFoldDB" id="A0A6L5BVB4"/>
<dbReference type="RefSeq" id="WP_239511935.1">
    <property type="nucleotide sequence ID" value="NZ_JAAAXX010000001.1"/>
</dbReference>
<dbReference type="Proteomes" id="UP000475265">
    <property type="component" value="Unassembled WGS sequence"/>
</dbReference>
<name>A0A6L5BVB4_9PSED</name>
<evidence type="ECO:0000313" key="2">
    <source>
        <dbReference type="Proteomes" id="UP000475265"/>
    </source>
</evidence>
<dbReference type="Gene3D" id="1.10.30.50">
    <property type="match status" value="1"/>
</dbReference>
<comment type="caution">
    <text evidence="1">The sequence shown here is derived from an EMBL/GenBank/DDBJ whole genome shotgun (WGS) entry which is preliminary data.</text>
</comment>
<dbReference type="InterPro" id="IPR003615">
    <property type="entry name" value="HNH_nuc"/>
</dbReference>
<proteinExistence type="predicted"/>